<accession>A0A0C3VVP1</accession>
<dbReference type="PaxDb" id="3880-AES75439"/>
<evidence type="ECO:0000313" key="3">
    <source>
        <dbReference type="Proteomes" id="UP000002051"/>
    </source>
</evidence>
<evidence type="ECO:0000313" key="2">
    <source>
        <dbReference type="EnsemblPlants" id="AES75439"/>
    </source>
</evidence>
<organism evidence="1 3">
    <name type="scientific">Medicago truncatula</name>
    <name type="common">Barrel medic</name>
    <name type="synonym">Medicago tribuloides</name>
    <dbReference type="NCBI Taxonomy" id="3880"/>
    <lineage>
        <taxon>Eukaryota</taxon>
        <taxon>Viridiplantae</taxon>
        <taxon>Streptophyta</taxon>
        <taxon>Embryophyta</taxon>
        <taxon>Tracheophyta</taxon>
        <taxon>Spermatophyta</taxon>
        <taxon>Magnoliopsida</taxon>
        <taxon>eudicotyledons</taxon>
        <taxon>Gunneridae</taxon>
        <taxon>Pentapetalae</taxon>
        <taxon>rosids</taxon>
        <taxon>fabids</taxon>
        <taxon>Fabales</taxon>
        <taxon>Fabaceae</taxon>
        <taxon>Papilionoideae</taxon>
        <taxon>50 kb inversion clade</taxon>
        <taxon>NPAAA clade</taxon>
        <taxon>Hologalegina</taxon>
        <taxon>IRL clade</taxon>
        <taxon>Trifolieae</taxon>
        <taxon>Medicago</taxon>
    </lineage>
</organism>
<dbReference type="Proteomes" id="UP000002051">
    <property type="component" value="Chromosome 6"/>
</dbReference>
<proteinExistence type="predicted"/>
<reference evidence="1 3" key="2">
    <citation type="journal article" date="2014" name="BMC Genomics">
        <title>An improved genome release (version Mt4.0) for the model legume Medicago truncatula.</title>
        <authorList>
            <person name="Tang H."/>
            <person name="Krishnakumar V."/>
            <person name="Bidwell S."/>
            <person name="Rosen B."/>
            <person name="Chan A."/>
            <person name="Zhou S."/>
            <person name="Gentzbittel L."/>
            <person name="Childs K.L."/>
            <person name="Yandell M."/>
            <person name="Gundlach H."/>
            <person name="Mayer K.F."/>
            <person name="Schwartz D.C."/>
            <person name="Town C.D."/>
        </authorList>
    </citation>
    <scope>GENOME REANNOTATION</scope>
    <source>
        <strain evidence="2 3">cv. Jemalong A17</strain>
    </source>
</reference>
<reference evidence="2" key="3">
    <citation type="submission" date="2015-04" db="UniProtKB">
        <authorList>
            <consortium name="EnsemblPlants"/>
        </authorList>
    </citation>
    <scope>IDENTIFICATION</scope>
    <source>
        <strain evidence="2">cv. Jemalong A17</strain>
    </source>
</reference>
<evidence type="ECO:0000313" key="1">
    <source>
        <dbReference type="EMBL" id="AES75439.2"/>
    </source>
</evidence>
<dbReference type="HOGENOM" id="CLU_2187831_0_0_1"/>
<sequence>MSNQVSFEKFEVQCGNLVEKAYESQQKLVEMETECQATVVDDNPQVISVGLYLKSQQMGSEELTHVQMNTYPSLRWENLNSKGLSVSAWEYLILYAKFMEFLPNNRKKKDDIFLLSFLRP</sequence>
<dbReference type="AlphaFoldDB" id="G7KJK6"/>
<reference evidence="1 3" key="1">
    <citation type="journal article" date="2011" name="Nature">
        <title>The Medicago genome provides insight into the evolution of rhizobial symbioses.</title>
        <authorList>
            <person name="Young N.D."/>
            <person name="Debelle F."/>
            <person name="Oldroyd G.E."/>
            <person name="Geurts R."/>
            <person name="Cannon S.B."/>
            <person name="Udvardi M.K."/>
            <person name="Benedito V.A."/>
            <person name="Mayer K.F."/>
            <person name="Gouzy J."/>
            <person name="Schoof H."/>
            <person name="Van de Peer Y."/>
            <person name="Proost S."/>
            <person name="Cook D.R."/>
            <person name="Meyers B.C."/>
            <person name="Spannagl M."/>
            <person name="Cheung F."/>
            <person name="De Mita S."/>
            <person name="Krishnakumar V."/>
            <person name="Gundlach H."/>
            <person name="Zhou S."/>
            <person name="Mudge J."/>
            <person name="Bharti A.K."/>
            <person name="Murray J.D."/>
            <person name="Naoumkina M.A."/>
            <person name="Rosen B."/>
            <person name="Silverstein K.A."/>
            <person name="Tang H."/>
            <person name="Rombauts S."/>
            <person name="Zhao P.X."/>
            <person name="Zhou P."/>
            <person name="Barbe V."/>
            <person name="Bardou P."/>
            <person name="Bechner M."/>
            <person name="Bellec A."/>
            <person name="Berger A."/>
            <person name="Berges H."/>
            <person name="Bidwell S."/>
            <person name="Bisseling T."/>
            <person name="Choisne N."/>
            <person name="Couloux A."/>
            <person name="Denny R."/>
            <person name="Deshpande S."/>
            <person name="Dai X."/>
            <person name="Doyle J.J."/>
            <person name="Dudez A.M."/>
            <person name="Farmer A.D."/>
            <person name="Fouteau S."/>
            <person name="Franken C."/>
            <person name="Gibelin C."/>
            <person name="Gish J."/>
            <person name="Goldstein S."/>
            <person name="Gonzalez A.J."/>
            <person name="Green P.J."/>
            <person name="Hallab A."/>
            <person name="Hartog M."/>
            <person name="Hua A."/>
            <person name="Humphray S.J."/>
            <person name="Jeong D.H."/>
            <person name="Jing Y."/>
            <person name="Jocker A."/>
            <person name="Kenton S.M."/>
            <person name="Kim D.J."/>
            <person name="Klee K."/>
            <person name="Lai H."/>
            <person name="Lang C."/>
            <person name="Lin S."/>
            <person name="Macmil S.L."/>
            <person name="Magdelenat G."/>
            <person name="Matthews L."/>
            <person name="McCorrison J."/>
            <person name="Monaghan E.L."/>
            <person name="Mun J.H."/>
            <person name="Najar F.Z."/>
            <person name="Nicholson C."/>
            <person name="Noirot C."/>
            <person name="O'Bleness M."/>
            <person name="Paule C.R."/>
            <person name="Poulain J."/>
            <person name="Prion F."/>
            <person name="Qin B."/>
            <person name="Qu C."/>
            <person name="Retzel E.F."/>
            <person name="Riddle C."/>
            <person name="Sallet E."/>
            <person name="Samain S."/>
            <person name="Samson N."/>
            <person name="Sanders I."/>
            <person name="Saurat O."/>
            <person name="Scarpelli C."/>
            <person name="Schiex T."/>
            <person name="Segurens B."/>
            <person name="Severin A.J."/>
            <person name="Sherrier D.J."/>
            <person name="Shi R."/>
            <person name="Sims S."/>
            <person name="Singer S.R."/>
            <person name="Sinharoy S."/>
            <person name="Sterck L."/>
            <person name="Viollet A."/>
            <person name="Wang B.B."/>
            <person name="Wang K."/>
            <person name="Wang M."/>
            <person name="Wang X."/>
            <person name="Warfsmann J."/>
            <person name="Weissenbach J."/>
            <person name="White D.D."/>
            <person name="White J.D."/>
            <person name="Wiley G.B."/>
            <person name="Wincker P."/>
            <person name="Xing Y."/>
            <person name="Yang L."/>
            <person name="Yao Z."/>
            <person name="Ying F."/>
            <person name="Zhai J."/>
            <person name="Zhou L."/>
            <person name="Zuber A."/>
            <person name="Denarie J."/>
            <person name="Dixon R.A."/>
            <person name="May G.D."/>
            <person name="Schwartz D.C."/>
            <person name="Rogers J."/>
            <person name="Quetier F."/>
            <person name="Town C.D."/>
            <person name="Roe B.A."/>
        </authorList>
    </citation>
    <scope>NUCLEOTIDE SEQUENCE [LARGE SCALE GENOMIC DNA]</scope>
    <source>
        <strain evidence="1">A17</strain>
        <strain evidence="2 3">cv. Jemalong A17</strain>
    </source>
</reference>
<accession>G7KJK6</accession>
<name>G7KJK6_MEDTR</name>
<gene>
    <name evidence="1" type="ordered locus">MTR_6g044850</name>
</gene>
<dbReference type="EMBL" id="CM001222">
    <property type="protein sequence ID" value="AES75439.2"/>
    <property type="molecule type" value="Genomic_DNA"/>
</dbReference>
<dbReference type="EnsemblPlants" id="AES75439">
    <property type="protein sequence ID" value="AES75439"/>
    <property type="gene ID" value="MTR_6g044850"/>
</dbReference>
<protein>
    <submittedName>
        <fullName evidence="1 2">Uncharacterized protein</fullName>
    </submittedName>
</protein>
<keyword evidence="3" id="KW-1185">Reference proteome</keyword>